<evidence type="ECO:0000256" key="6">
    <source>
        <dbReference type="ARBA" id="ARBA00034311"/>
    </source>
</evidence>
<keyword evidence="4" id="KW-1015">Disulfide bond</keyword>
<dbReference type="PANTHER" id="PTHR36575:SF2">
    <property type="entry name" value="CHITIN-BINDING TYPE-4 DOMAIN-CONTAINING PROTEIN-RELATED"/>
    <property type="match status" value="1"/>
</dbReference>
<reference evidence="10 11" key="1">
    <citation type="submission" date="2022-05" db="EMBL/GenBank/DDBJ databases">
        <authorList>
            <consortium name="Genoscope - CEA"/>
            <person name="William W."/>
        </authorList>
    </citation>
    <scope>NUCLEOTIDE SEQUENCE [LARGE SCALE GENOMIC DNA]</scope>
</reference>
<comment type="cofactor">
    <cofactor evidence="1">
        <name>Cu(2+)</name>
        <dbReference type="ChEBI" id="CHEBI:29036"/>
    </cofactor>
</comment>
<feature type="compositionally biased region" description="Pro residues" evidence="7">
    <location>
        <begin position="506"/>
        <end position="532"/>
    </location>
</feature>
<evidence type="ECO:0000256" key="3">
    <source>
        <dbReference type="ARBA" id="ARBA00023008"/>
    </source>
</evidence>
<evidence type="ECO:0000313" key="11">
    <source>
        <dbReference type="Proteomes" id="UP001159428"/>
    </source>
</evidence>
<keyword evidence="5" id="KW-0325">Glycoprotein</keyword>
<protein>
    <recommendedName>
        <fullName evidence="9">Chitin-binding type-4 domain-containing protein</fullName>
    </recommendedName>
</protein>
<keyword evidence="11" id="KW-1185">Reference proteome</keyword>
<evidence type="ECO:0000256" key="7">
    <source>
        <dbReference type="SAM" id="MobiDB-lite"/>
    </source>
</evidence>
<accession>A0AAU9W1K3</accession>
<dbReference type="EMBL" id="CALNXJ010000007">
    <property type="protein sequence ID" value="CAH3043603.1"/>
    <property type="molecule type" value="Genomic_DNA"/>
</dbReference>
<evidence type="ECO:0000256" key="2">
    <source>
        <dbReference type="ARBA" id="ARBA00022723"/>
    </source>
</evidence>
<dbReference type="Proteomes" id="UP001159428">
    <property type="component" value="Unassembled WGS sequence"/>
</dbReference>
<sequence>MEAIFHILIAASIVALVSGHGRLIDPPSRNSAWRYGFETPRQDTDNELNCGGFNVQWSTNKGKCGVCGDAHHLRPGKALYTHPGKYATGTITKTYREGQEIKVVVDVTSNHQGYFTFSVGDIGSPPITQEKLSYVLRQPNGDTKWKINSHGNDVFTIRLRLPRGLTCDHCVLQWWWRVGNNWGCDGKRDCGMGKGPQETFVNCADIRITKSDGSVPPPPAPTRPPPPTEAPPEPPKPTKPLPTNAPNPEGCRSIPPYKSKQMDDWCRRNCATGYCPATHCNSCSIHMTYERIKGLLQVFIVLNVITLVLGHGSLIDPASRNSAWRFGFDTPTQHTDNELNCGGFSVQWKTNKGKCGVCGDAYHFKPGKALYTHPGTFATGTITKTYREGQEITVMVEVTSNHQGYFTFRVGDIGSPPITQEKLKYVLRQPNGDTRWKINVPEDKIFEIKLRLPKGLTCDHCVLQWWWRVGNSWGCDGPDDCGMGKGQQETFVNCADIRITKSDGSVPPPPPTRPPPPTEKPPKPTEPLPTNAPNPKGCKAVGPWTGNKAIDEWCVKNCAKGNCPANMCKCPK</sequence>
<feature type="compositionally biased region" description="Pro residues" evidence="7">
    <location>
        <begin position="215"/>
        <end position="245"/>
    </location>
</feature>
<gene>
    <name evidence="10" type="ORF">PMEA_00031638</name>
</gene>
<dbReference type="InterPro" id="IPR004302">
    <property type="entry name" value="Cellulose/chitin-bd_N"/>
</dbReference>
<evidence type="ECO:0000256" key="8">
    <source>
        <dbReference type="SAM" id="SignalP"/>
    </source>
</evidence>
<keyword evidence="3" id="KW-0186">Copper</keyword>
<keyword evidence="8" id="KW-0732">Signal</keyword>
<name>A0AAU9W1K3_9CNID</name>
<feature type="domain" description="Chitin-binding type-4" evidence="9">
    <location>
        <begin position="311"/>
        <end position="497"/>
    </location>
</feature>
<feature type="region of interest" description="Disordered" evidence="7">
    <location>
        <begin position="209"/>
        <end position="254"/>
    </location>
</feature>
<keyword evidence="2" id="KW-0479">Metal-binding</keyword>
<evidence type="ECO:0000313" key="10">
    <source>
        <dbReference type="EMBL" id="CAH3043603.1"/>
    </source>
</evidence>
<feature type="signal peptide" evidence="8">
    <location>
        <begin position="1"/>
        <end position="19"/>
    </location>
</feature>
<feature type="chain" id="PRO_5043617156" description="Chitin-binding type-4 domain-containing protein" evidence="8">
    <location>
        <begin position="20"/>
        <end position="572"/>
    </location>
</feature>
<dbReference type="PANTHER" id="PTHR36575">
    <property type="entry name" value="BINDING PROTEIN, PUTATIVE (AFU_ORTHOLOGUE AFUA_1G14430)-RELATED"/>
    <property type="match status" value="1"/>
</dbReference>
<comment type="caution">
    <text evidence="10">The sequence shown here is derived from an EMBL/GenBank/DDBJ whole genome shotgun (WGS) entry which is preliminary data.</text>
</comment>
<evidence type="ECO:0000256" key="1">
    <source>
        <dbReference type="ARBA" id="ARBA00001973"/>
    </source>
</evidence>
<evidence type="ECO:0000256" key="5">
    <source>
        <dbReference type="ARBA" id="ARBA00023180"/>
    </source>
</evidence>
<feature type="domain" description="Chitin-binding type-4" evidence="9">
    <location>
        <begin position="20"/>
        <end position="206"/>
    </location>
</feature>
<evidence type="ECO:0000259" key="9">
    <source>
        <dbReference type="Pfam" id="PF03067"/>
    </source>
</evidence>
<dbReference type="AlphaFoldDB" id="A0AAU9W1K3"/>
<dbReference type="Pfam" id="PF03067">
    <property type="entry name" value="LPMO_10"/>
    <property type="match status" value="2"/>
</dbReference>
<organism evidence="10 11">
    <name type="scientific">Pocillopora meandrina</name>
    <dbReference type="NCBI Taxonomy" id="46732"/>
    <lineage>
        <taxon>Eukaryota</taxon>
        <taxon>Metazoa</taxon>
        <taxon>Cnidaria</taxon>
        <taxon>Anthozoa</taxon>
        <taxon>Hexacorallia</taxon>
        <taxon>Scleractinia</taxon>
        <taxon>Astrocoeniina</taxon>
        <taxon>Pocilloporidae</taxon>
        <taxon>Pocillopora</taxon>
    </lineage>
</organism>
<evidence type="ECO:0000256" key="4">
    <source>
        <dbReference type="ARBA" id="ARBA00023157"/>
    </source>
</evidence>
<proteinExistence type="inferred from homology"/>
<comment type="similarity">
    <text evidence="6">Belongs to the polysaccharide monooxygenase AA13 family.</text>
</comment>
<feature type="region of interest" description="Disordered" evidence="7">
    <location>
        <begin position="500"/>
        <end position="539"/>
    </location>
</feature>
<dbReference type="InterPro" id="IPR052282">
    <property type="entry name" value="Starch-active_LPMO"/>
</dbReference>
<dbReference type="GO" id="GO:0046872">
    <property type="term" value="F:metal ion binding"/>
    <property type="evidence" value="ECO:0007669"/>
    <property type="project" value="UniProtKB-KW"/>
</dbReference>